<dbReference type="InterPro" id="IPR020583">
    <property type="entry name" value="Inositol_monoP_metal-BS"/>
</dbReference>
<dbReference type="AlphaFoldDB" id="A0A0K8MIE9"/>
<evidence type="ECO:0000256" key="4">
    <source>
        <dbReference type="PIRSR" id="PIRSR600760-2"/>
    </source>
</evidence>
<dbReference type="CDD" id="cd01637">
    <property type="entry name" value="IMPase_like"/>
    <property type="match status" value="1"/>
</dbReference>
<evidence type="ECO:0000313" key="5">
    <source>
        <dbReference type="EMBL" id="GAP00228.1"/>
    </source>
</evidence>
<dbReference type="Gene3D" id="3.30.540.10">
    <property type="entry name" value="Fructose-1,6-Bisphosphatase, subunit A, domain 1"/>
    <property type="match status" value="1"/>
</dbReference>
<dbReference type="STRING" id="157463.GCA_001047075_01129"/>
<dbReference type="Pfam" id="PF00459">
    <property type="entry name" value="Inositol_P"/>
    <property type="match status" value="1"/>
</dbReference>
<dbReference type="GO" id="GO:0007165">
    <property type="term" value="P:signal transduction"/>
    <property type="evidence" value="ECO:0007669"/>
    <property type="project" value="TreeGrafter"/>
</dbReference>
<dbReference type="Gene3D" id="3.40.190.80">
    <property type="match status" value="1"/>
</dbReference>
<protein>
    <submittedName>
        <fullName evidence="5">Myo-inositol-1(Or 4)-monophosphatase</fullName>
    </submittedName>
</protein>
<dbReference type="GO" id="GO:0006020">
    <property type="term" value="P:inositol metabolic process"/>
    <property type="evidence" value="ECO:0007669"/>
    <property type="project" value="TreeGrafter"/>
</dbReference>
<dbReference type="GO" id="GO:0046872">
    <property type="term" value="F:metal ion binding"/>
    <property type="evidence" value="ECO:0007669"/>
    <property type="project" value="UniProtKB-KW"/>
</dbReference>
<dbReference type="PROSITE" id="PS00629">
    <property type="entry name" value="IMP_1"/>
    <property type="match status" value="1"/>
</dbReference>
<sequence length="263" mass="29321">MNNLSERQLKTIDNQVTGWLAELGQQVRQGLGANRSVQTKEGDFRNLVTDLDKSNQAWLLDHLRNLDSQAHFVAEEGDLKRPETMVGHVWFVDPIDGTLNFVHEKTDFAIMVALYVDGQPTLAWIAKVMSEEIYHGGPDLGVFCNEQKLPAVVDRSLDQAIVILSGRRLLSGEKPYRLLAEKALAFRVIGSAGISFVRLLQQQATGYLSKLSPWDLAAGRVLSESLGYQVKRLDGEPVNMLLSNTVLIATNKMHLETIKVIKD</sequence>
<dbReference type="SUPFAM" id="SSF56655">
    <property type="entry name" value="Carbohydrate phosphatase"/>
    <property type="match status" value="1"/>
</dbReference>
<name>A0A0K8MIE9_9LACO</name>
<dbReference type="PANTHER" id="PTHR20854:SF4">
    <property type="entry name" value="INOSITOL-1-MONOPHOSPHATASE-RELATED"/>
    <property type="match status" value="1"/>
</dbReference>
<evidence type="ECO:0000256" key="1">
    <source>
        <dbReference type="ARBA" id="ARBA00022723"/>
    </source>
</evidence>
<dbReference type="RefSeq" id="WP_061993552.1">
    <property type="nucleotide sequence ID" value="NZ_DF968005.1"/>
</dbReference>
<organism evidence="5 6">
    <name type="scientific">Fructobacillus ficulneus</name>
    <dbReference type="NCBI Taxonomy" id="157463"/>
    <lineage>
        <taxon>Bacteria</taxon>
        <taxon>Bacillati</taxon>
        <taxon>Bacillota</taxon>
        <taxon>Bacilli</taxon>
        <taxon>Lactobacillales</taxon>
        <taxon>Lactobacillaceae</taxon>
        <taxon>Fructobacillus</taxon>
    </lineage>
</organism>
<keyword evidence="6" id="KW-1185">Reference proteome</keyword>
<reference evidence="5 6" key="1">
    <citation type="journal article" date="2015" name="BMC Genomics">
        <title>Comparative genomics of Fructobacillus spp. and Leuconostoc spp. reveals niche-specific evolution of Fructobacillus spp.</title>
        <authorList>
            <person name="Endo A."/>
            <person name="Tanizawa Y."/>
            <person name="Tanaka N."/>
            <person name="Maeno S."/>
            <person name="Kumar H."/>
            <person name="Shiwa Y."/>
            <person name="Okada S."/>
            <person name="Yoshikawa H."/>
            <person name="Dicks L."/>
            <person name="Nakagawa J."/>
            <person name="Arita M."/>
        </authorList>
    </citation>
    <scope>NUCLEOTIDE SEQUENCE [LARGE SCALE GENOMIC DNA]</scope>
    <source>
        <strain evidence="5 6">JCM 12225</strain>
    </source>
</reference>
<comment type="cofactor">
    <cofactor evidence="4">
        <name>Mg(2+)</name>
        <dbReference type="ChEBI" id="CHEBI:18420"/>
    </cofactor>
</comment>
<dbReference type="OrthoDB" id="9772456at2"/>
<dbReference type="Proteomes" id="UP000253891">
    <property type="component" value="Unassembled WGS sequence"/>
</dbReference>
<evidence type="ECO:0000256" key="2">
    <source>
        <dbReference type="ARBA" id="ARBA00022801"/>
    </source>
</evidence>
<dbReference type="EMBL" id="DF968005">
    <property type="protein sequence ID" value="GAP00228.1"/>
    <property type="molecule type" value="Genomic_DNA"/>
</dbReference>
<feature type="binding site" evidence="4">
    <location>
        <position position="75"/>
    </location>
    <ligand>
        <name>Mg(2+)</name>
        <dbReference type="ChEBI" id="CHEBI:18420"/>
        <label>1</label>
        <note>catalytic</note>
    </ligand>
</feature>
<feature type="binding site" evidence="4">
    <location>
        <position position="96"/>
    </location>
    <ligand>
        <name>Mg(2+)</name>
        <dbReference type="ChEBI" id="CHEBI:18420"/>
        <label>1</label>
        <note>catalytic</note>
    </ligand>
</feature>
<feature type="binding site" evidence="4">
    <location>
        <position position="95"/>
    </location>
    <ligand>
        <name>Mg(2+)</name>
        <dbReference type="ChEBI" id="CHEBI:18420"/>
        <label>1</label>
        <note>catalytic</note>
    </ligand>
</feature>
<dbReference type="PANTHER" id="PTHR20854">
    <property type="entry name" value="INOSITOL MONOPHOSPHATASE"/>
    <property type="match status" value="1"/>
</dbReference>
<dbReference type="InterPro" id="IPR000760">
    <property type="entry name" value="Inositol_monophosphatase-like"/>
</dbReference>
<gene>
    <name evidence="5" type="ORF">FFIC_282400</name>
</gene>
<keyword evidence="1 4" id="KW-0479">Metal-binding</keyword>
<keyword evidence="3 4" id="KW-0460">Magnesium</keyword>
<keyword evidence="2" id="KW-0378">Hydrolase</keyword>
<proteinExistence type="predicted"/>
<accession>A0A0K8MIE9</accession>
<evidence type="ECO:0000256" key="3">
    <source>
        <dbReference type="ARBA" id="ARBA00022842"/>
    </source>
</evidence>
<dbReference type="GO" id="GO:0008934">
    <property type="term" value="F:inositol monophosphate 1-phosphatase activity"/>
    <property type="evidence" value="ECO:0007669"/>
    <property type="project" value="TreeGrafter"/>
</dbReference>
<feature type="binding site" evidence="4">
    <location>
        <position position="215"/>
    </location>
    <ligand>
        <name>Mg(2+)</name>
        <dbReference type="ChEBI" id="CHEBI:18420"/>
        <label>1</label>
        <note>catalytic</note>
    </ligand>
</feature>
<evidence type="ECO:0000313" key="6">
    <source>
        <dbReference type="Proteomes" id="UP000253891"/>
    </source>
</evidence>
<dbReference type="PRINTS" id="PR00377">
    <property type="entry name" value="IMPHPHTASES"/>
</dbReference>
<feature type="binding site" evidence="4">
    <location>
        <position position="93"/>
    </location>
    <ligand>
        <name>Mg(2+)</name>
        <dbReference type="ChEBI" id="CHEBI:18420"/>
        <label>2</label>
    </ligand>
</feature>